<organism evidence="1">
    <name type="scientific">Phytophthora nicotianae</name>
    <name type="common">Potato buckeye rot agent</name>
    <name type="synonym">Phytophthora parasitica</name>
    <dbReference type="NCBI Taxonomy" id="4792"/>
    <lineage>
        <taxon>Eukaryota</taxon>
        <taxon>Sar</taxon>
        <taxon>Stramenopiles</taxon>
        <taxon>Oomycota</taxon>
        <taxon>Peronosporomycetes</taxon>
        <taxon>Peronosporales</taxon>
        <taxon>Peronosporaceae</taxon>
        <taxon>Phytophthora</taxon>
    </lineage>
</organism>
<reference evidence="1" key="1">
    <citation type="submission" date="2013-11" db="EMBL/GenBank/DDBJ databases">
        <title>The Genome Sequence of Phytophthora parasitica CHvinca01.</title>
        <authorList>
            <consortium name="The Broad Institute Genomics Platform"/>
            <person name="Russ C."/>
            <person name="Tyler B."/>
            <person name="Panabieres F."/>
            <person name="Shan W."/>
            <person name="Tripathy S."/>
            <person name="Grunwald N."/>
            <person name="Machado M."/>
            <person name="Johnson C.S."/>
            <person name="Arredondo F."/>
            <person name="Hong C."/>
            <person name="Coffey M."/>
            <person name="Young S.K."/>
            <person name="Zeng Q."/>
            <person name="Gargeya S."/>
            <person name="Fitzgerald M."/>
            <person name="Abouelleil A."/>
            <person name="Alvarado L."/>
            <person name="Chapman S.B."/>
            <person name="Gainer-Dewar J."/>
            <person name="Goldberg J."/>
            <person name="Griggs A."/>
            <person name="Gujja S."/>
            <person name="Hansen M."/>
            <person name="Howarth C."/>
            <person name="Imamovic A."/>
            <person name="Ireland A."/>
            <person name="Larimer J."/>
            <person name="McCowan C."/>
            <person name="Murphy C."/>
            <person name="Pearson M."/>
            <person name="Poon T.W."/>
            <person name="Priest M."/>
            <person name="Roberts A."/>
            <person name="Saif S."/>
            <person name="Shea T."/>
            <person name="Sykes S."/>
            <person name="Wortman J."/>
            <person name="Nusbaum C."/>
            <person name="Birren B."/>
        </authorList>
    </citation>
    <scope>NUCLEOTIDE SEQUENCE [LARGE SCALE GENOMIC DNA]</scope>
    <source>
        <strain evidence="1">CHvinca01</strain>
    </source>
</reference>
<accession>W2KD70</accession>
<protein>
    <submittedName>
        <fullName evidence="1">Uncharacterized protein</fullName>
    </submittedName>
</protein>
<dbReference type="Proteomes" id="UP000054423">
    <property type="component" value="Unassembled WGS sequence"/>
</dbReference>
<sequence>MSKTFQHCGWKIQGFFDPVGPLSVETRCQLEENMDTNIQDDLDFADLEAESSTETDRTALA</sequence>
<evidence type="ECO:0000313" key="1">
    <source>
        <dbReference type="EMBL" id="ETL83037.1"/>
    </source>
</evidence>
<dbReference type="EMBL" id="KI682108">
    <property type="protein sequence ID" value="ETL83037.1"/>
    <property type="molecule type" value="Genomic_DNA"/>
</dbReference>
<proteinExistence type="predicted"/>
<dbReference type="OrthoDB" id="101918at2759"/>
<name>W2KD70_PHYNI</name>
<dbReference type="AlphaFoldDB" id="W2KD70"/>
<gene>
    <name evidence="1" type="ORF">L917_16938</name>
</gene>